<proteinExistence type="predicted"/>
<dbReference type="EMBL" id="JAHHUM010000953">
    <property type="protein sequence ID" value="KAK5615508.1"/>
    <property type="molecule type" value="Genomic_DNA"/>
</dbReference>
<evidence type="ECO:0000313" key="1">
    <source>
        <dbReference type="EMBL" id="KAK5615508.1"/>
    </source>
</evidence>
<dbReference type="AlphaFoldDB" id="A0AAV9S2T0"/>
<keyword evidence="2" id="KW-1185">Reference proteome</keyword>
<protein>
    <submittedName>
        <fullName evidence="1">Uncharacterized protein</fullName>
    </submittedName>
</protein>
<evidence type="ECO:0000313" key="2">
    <source>
        <dbReference type="Proteomes" id="UP001311232"/>
    </source>
</evidence>
<accession>A0AAV9S2T0</accession>
<name>A0AAV9S2T0_9TELE</name>
<reference evidence="1 2" key="1">
    <citation type="submission" date="2021-06" db="EMBL/GenBank/DDBJ databases">
        <authorList>
            <person name="Palmer J.M."/>
        </authorList>
    </citation>
    <scope>NUCLEOTIDE SEQUENCE [LARGE SCALE GENOMIC DNA]</scope>
    <source>
        <strain evidence="1 2">MEX-2019</strain>
        <tissue evidence="1">Muscle</tissue>
    </source>
</reference>
<sequence length="150" mass="16018">MERSNNAASVTIPGFTRYSRDGASLECTTTFSRSSIWMTFAFSGTSVYPGPSLRTCCPALGDESASGTPTAGAADRLPTCLRISFLSLVKTRLSSHSFPQLHSALNSEFNSEAKMLGFFPPIGRSASLGVYGAVGWPRLARTLSFCMMIG</sequence>
<gene>
    <name evidence="1" type="ORF">CRENBAI_026428</name>
</gene>
<organism evidence="1 2">
    <name type="scientific">Crenichthys baileyi</name>
    <name type="common">White River springfish</name>
    <dbReference type="NCBI Taxonomy" id="28760"/>
    <lineage>
        <taxon>Eukaryota</taxon>
        <taxon>Metazoa</taxon>
        <taxon>Chordata</taxon>
        <taxon>Craniata</taxon>
        <taxon>Vertebrata</taxon>
        <taxon>Euteleostomi</taxon>
        <taxon>Actinopterygii</taxon>
        <taxon>Neopterygii</taxon>
        <taxon>Teleostei</taxon>
        <taxon>Neoteleostei</taxon>
        <taxon>Acanthomorphata</taxon>
        <taxon>Ovalentaria</taxon>
        <taxon>Atherinomorphae</taxon>
        <taxon>Cyprinodontiformes</taxon>
        <taxon>Goodeidae</taxon>
        <taxon>Crenichthys</taxon>
    </lineage>
</organism>
<comment type="caution">
    <text evidence="1">The sequence shown here is derived from an EMBL/GenBank/DDBJ whole genome shotgun (WGS) entry which is preliminary data.</text>
</comment>
<dbReference type="Proteomes" id="UP001311232">
    <property type="component" value="Unassembled WGS sequence"/>
</dbReference>